<keyword evidence="6 7" id="KW-0238">DNA-binding</keyword>
<dbReference type="InterPro" id="IPR013159">
    <property type="entry name" value="DnaA_C"/>
</dbReference>
<organism evidence="12 13">
    <name type="scientific">Sphingomonas floccifaciens</name>
    <dbReference type="NCBI Taxonomy" id="1844115"/>
    <lineage>
        <taxon>Bacteria</taxon>
        <taxon>Pseudomonadati</taxon>
        <taxon>Pseudomonadota</taxon>
        <taxon>Alphaproteobacteria</taxon>
        <taxon>Sphingomonadales</taxon>
        <taxon>Sphingomonadaceae</taxon>
        <taxon>Sphingomonas</taxon>
    </lineage>
</organism>
<dbReference type="PANTHER" id="PTHR30050">
    <property type="entry name" value="CHROMOSOMAL REPLICATION INITIATOR PROTEIN DNAA"/>
    <property type="match status" value="1"/>
</dbReference>
<dbReference type="SUPFAM" id="SSF48295">
    <property type="entry name" value="TrpR-like"/>
    <property type="match status" value="1"/>
</dbReference>
<evidence type="ECO:0000256" key="7">
    <source>
        <dbReference type="HAMAP-Rule" id="MF_00377"/>
    </source>
</evidence>
<feature type="binding site" evidence="7">
    <location>
        <position position="183"/>
    </location>
    <ligand>
        <name>ATP</name>
        <dbReference type="ChEBI" id="CHEBI:30616"/>
    </ligand>
</feature>
<evidence type="ECO:0000259" key="11">
    <source>
        <dbReference type="SMART" id="SM00760"/>
    </source>
</evidence>
<dbReference type="PANTHER" id="PTHR30050:SF2">
    <property type="entry name" value="CHROMOSOMAL REPLICATION INITIATOR PROTEIN DNAA"/>
    <property type="match status" value="1"/>
</dbReference>
<evidence type="ECO:0000313" key="13">
    <source>
        <dbReference type="Proteomes" id="UP001597283"/>
    </source>
</evidence>
<comment type="caution">
    <text evidence="12">The sequence shown here is derived from an EMBL/GenBank/DDBJ whole genome shotgun (WGS) entry which is preliminary data.</text>
</comment>
<comment type="function">
    <text evidence="7 9">Plays an essential role in the initiation and regulation of chromosomal replication. ATP-DnaA binds to the origin of replication (oriC) to initiate formation of the DNA replication initiation complex once per cell cycle. Binds the DnaA box (a 9 base pair repeat at the origin) and separates the double-stranded (ds)DNA. Forms a right-handed helical filament on oriC DNA; dsDNA binds to the exterior of the filament while single-stranded (ss)DNA is stabiized in the filament's interior. The ATP-DnaA-oriC complex binds and stabilizes one strand of the AT-rich DNA unwinding element (DUE), permitting loading of DNA polymerase. After initiation quickly degrades to an ADP-DnaA complex that is not apt for DNA replication. Binds acidic phospholipids.</text>
</comment>
<feature type="binding site" evidence="7">
    <location>
        <position position="182"/>
    </location>
    <ligand>
        <name>ATP</name>
        <dbReference type="ChEBI" id="CHEBI:30616"/>
    </ligand>
</feature>
<dbReference type="InterPro" id="IPR013317">
    <property type="entry name" value="DnaA_dom"/>
</dbReference>
<evidence type="ECO:0000313" key="12">
    <source>
        <dbReference type="EMBL" id="MFD1788435.1"/>
    </source>
</evidence>
<dbReference type="Pfam" id="PF08299">
    <property type="entry name" value="Bac_DnaA_C"/>
    <property type="match status" value="1"/>
</dbReference>
<proteinExistence type="inferred from homology"/>
<evidence type="ECO:0000256" key="1">
    <source>
        <dbReference type="ARBA" id="ARBA00022490"/>
    </source>
</evidence>
<dbReference type="CDD" id="cd00009">
    <property type="entry name" value="AAA"/>
    <property type="match status" value="1"/>
</dbReference>
<comment type="domain">
    <text evidence="7">Domain I is involved in oligomerization and binding regulators, domain II is flexibile and of varying length in different bacteria, domain III forms the AAA+ region, while domain IV binds dsDNA.</text>
</comment>
<dbReference type="PRINTS" id="PR00051">
    <property type="entry name" value="DNAA"/>
</dbReference>
<feature type="region of interest" description="Domain I, interacts with DnaA modulators" evidence="7">
    <location>
        <begin position="1"/>
        <end position="105"/>
    </location>
</feature>
<dbReference type="Gene3D" id="3.40.50.300">
    <property type="entry name" value="P-loop containing nucleotide triphosphate hydrolases"/>
    <property type="match status" value="1"/>
</dbReference>
<evidence type="ECO:0000256" key="9">
    <source>
        <dbReference type="RuleBase" id="RU000577"/>
    </source>
</evidence>
<evidence type="ECO:0000256" key="3">
    <source>
        <dbReference type="ARBA" id="ARBA00022741"/>
    </source>
</evidence>
<comment type="caution">
    <text evidence="7">Lacks conserved residue(s) required for the propagation of feature annotation.</text>
</comment>
<dbReference type="EMBL" id="JBHUFC010000003">
    <property type="protein sequence ID" value="MFD1788435.1"/>
    <property type="molecule type" value="Genomic_DNA"/>
</dbReference>
<evidence type="ECO:0000256" key="6">
    <source>
        <dbReference type="ARBA" id="ARBA00023125"/>
    </source>
</evidence>
<keyword evidence="5 7" id="KW-0446">Lipid-binding</keyword>
<feature type="domain" description="Chromosomal replication initiator DnaA C-terminal" evidence="11">
    <location>
        <begin position="380"/>
        <end position="449"/>
    </location>
</feature>
<dbReference type="SUPFAM" id="SSF52540">
    <property type="entry name" value="P-loop containing nucleoside triphosphate hydrolases"/>
    <property type="match status" value="1"/>
</dbReference>
<keyword evidence="4 7" id="KW-0067">ATP-binding</keyword>
<feature type="region of interest" description="Domain IV, binds dsDNA" evidence="7">
    <location>
        <begin position="353"/>
        <end position="472"/>
    </location>
</feature>
<evidence type="ECO:0000256" key="8">
    <source>
        <dbReference type="NCBIfam" id="TIGR00362"/>
    </source>
</evidence>
<dbReference type="Gene3D" id="1.10.1750.10">
    <property type="match status" value="1"/>
</dbReference>
<dbReference type="Gene3D" id="3.30.300.180">
    <property type="match status" value="1"/>
</dbReference>
<keyword evidence="13" id="KW-1185">Reference proteome</keyword>
<dbReference type="HAMAP" id="MF_00377">
    <property type="entry name" value="DnaA_bact"/>
    <property type="match status" value="1"/>
</dbReference>
<dbReference type="RefSeq" id="WP_380940924.1">
    <property type="nucleotide sequence ID" value="NZ_JBHUFC010000003.1"/>
</dbReference>
<dbReference type="SMART" id="SM00760">
    <property type="entry name" value="Bac_DnaA_C"/>
    <property type="match status" value="1"/>
</dbReference>
<keyword evidence="2 7" id="KW-0235">DNA replication</keyword>
<keyword evidence="1 7" id="KW-0963">Cytoplasm</keyword>
<dbReference type="PROSITE" id="PS01008">
    <property type="entry name" value="DNAA"/>
    <property type="match status" value="1"/>
</dbReference>
<dbReference type="InterPro" id="IPR010921">
    <property type="entry name" value="Trp_repressor/repl_initiator"/>
</dbReference>
<comment type="subcellular location">
    <subcellularLocation>
        <location evidence="7">Cytoplasm</location>
    </subcellularLocation>
</comment>
<evidence type="ECO:0000256" key="5">
    <source>
        <dbReference type="ARBA" id="ARBA00023121"/>
    </source>
</evidence>
<dbReference type="InterPro" id="IPR038454">
    <property type="entry name" value="DnaA_N_sf"/>
</dbReference>
<dbReference type="Gene3D" id="1.10.8.60">
    <property type="match status" value="1"/>
</dbReference>
<comment type="subunit">
    <text evidence="7">Oligomerizes as a right-handed, spiral filament on DNA at oriC.</text>
</comment>
<dbReference type="Pfam" id="PF11638">
    <property type="entry name" value="DnaA_N"/>
    <property type="match status" value="1"/>
</dbReference>
<keyword evidence="3 7" id="KW-0547">Nucleotide-binding</keyword>
<evidence type="ECO:0000256" key="4">
    <source>
        <dbReference type="ARBA" id="ARBA00022840"/>
    </source>
</evidence>
<evidence type="ECO:0000256" key="2">
    <source>
        <dbReference type="ARBA" id="ARBA00022705"/>
    </source>
</evidence>
<dbReference type="InterPro" id="IPR024633">
    <property type="entry name" value="DnaA_N_dom"/>
</dbReference>
<reference evidence="13" key="1">
    <citation type="journal article" date="2019" name="Int. J. Syst. Evol. Microbiol.">
        <title>The Global Catalogue of Microorganisms (GCM) 10K type strain sequencing project: providing services to taxonomists for standard genome sequencing and annotation.</title>
        <authorList>
            <consortium name="The Broad Institute Genomics Platform"/>
            <consortium name="The Broad Institute Genome Sequencing Center for Infectious Disease"/>
            <person name="Wu L."/>
            <person name="Ma J."/>
        </authorList>
    </citation>
    <scope>NUCLEOTIDE SEQUENCE [LARGE SCALE GENOMIC DNA]</scope>
    <source>
        <strain evidence="13">Q85</strain>
    </source>
</reference>
<dbReference type="InterPro" id="IPR001957">
    <property type="entry name" value="Chromosome_initiator_DnaA"/>
</dbReference>
<name>A0ABW4NHU1_9SPHN</name>
<dbReference type="Proteomes" id="UP001597283">
    <property type="component" value="Unassembled WGS sequence"/>
</dbReference>
<evidence type="ECO:0000256" key="10">
    <source>
        <dbReference type="RuleBase" id="RU004227"/>
    </source>
</evidence>
<dbReference type="InterPro" id="IPR020591">
    <property type="entry name" value="Chromosome_initiator_DnaA-like"/>
</dbReference>
<dbReference type="InterPro" id="IPR018312">
    <property type="entry name" value="Chromosome_initiator_DnaA_CS"/>
</dbReference>
<dbReference type="InterPro" id="IPR027417">
    <property type="entry name" value="P-loop_NTPase"/>
</dbReference>
<accession>A0ABW4NHU1</accession>
<comment type="similarity">
    <text evidence="7 10">Belongs to the DnaA family.</text>
</comment>
<sequence>MARLADSDDAVAKAWARVRTNLRHSAGQRLFDQWLKPATLIDGSDTESVRIGLPSAFMTTWVKSHYADRLFYEFRAFLPNLRSVSIETVSEAKATRALTVETPAASPAAQPAPAPAPVAMPDSAKAPIKTVERANFDSRFTFDRFVVDASNRVAFNAARALAEPGRPRFSPLYLHSGTGQGKTHLMHAIGQAFLDACPDATALYMPAERFMFEFVQALRARDTHAFKARLRGVDLLMIDDLQFISGKDSTQEEFFHTVNEFMGAGKRLVIAADRSPMTLDGIEPRLLSRLGSGLVADIKAPELELRRAILTAKLSDVPDAEVPGDVMELLAARITGSVRELEGALNRVVAYAQLNGEAITMDFAVGVLGDQLRGSQRRITIDEIQKAVSTHFDLKTIDLLSARRAVAVARPRQIAMYLAKRLTTRSLPEIGRKFGNRDHSTVIHAVRRIEELRGTDRDVDSAVNALLRQLER</sequence>
<protein>
    <recommendedName>
        <fullName evidence="7 8">Chromosomal replication initiator protein DnaA</fullName>
    </recommendedName>
</protein>
<dbReference type="CDD" id="cd06571">
    <property type="entry name" value="Bac_DnaA_C"/>
    <property type="match status" value="1"/>
</dbReference>
<dbReference type="NCBIfam" id="TIGR00362">
    <property type="entry name" value="DnaA"/>
    <property type="match status" value="1"/>
</dbReference>
<dbReference type="Pfam" id="PF00308">
    <property type="entry name" value="Bac_DnaA"/>
    <property type="match status" value="1"/>
</dbReference>
<feature type="binding site" evidence="7">
    <location>
        <position position="179"/>
    </location>
    <ligand>
        <name>ATP</name>
        <dbReference type="ChEBI" id="CHEBI:30616"/>
    </ligand>
</feature>
<gene>
    <name evidence="7 12" type="primary">dnaA</name>
    <name evidence="12" type="ORF">ACFSC3_12710</name>
</gene>
<feature type="binding site" evidence="7">
    <location>
        <position position="181"/>
    </location>
    <ligand>
        <name>ATP</name>
        <dbReference type="ChEBI" id="CHEBI:30616"/>
    </ligand>
</feature>